<reference evidence="2 3" key="1">
    <citation type="journal article" date="2015" name="Fungal Genet. Biol.">
        <title>Evolution of novel wood decay mechanisms in Agaricales revealed by the genome sequences of Fistulina hepatica and Cylindrobasidium torrendii.</title>
        <authorList>
            <person name="Floudas D."/>
            <person name="Held B.W."/>
            <person name="Riley R."/>
            <person name="Nagy L.G."/>
            <person name="Koehler G."/>
            <person name="Ransdell A.S."/>
            <person name="Younus H."/>
            <person name="Chow J."/>
            <person name="Chiniquy J."/>
            <person name="Lipzen A."/>
            <person name="Tritt A."/>
            <person name="Sun H."/>
            <person name="Haridas S."/>
            <person name="LaButti K."/>
            <person name="Ohm R.A."/>
            <person name="Kues U."/>
            <person name="Blanchette R.A."/>
            <person name="Grigoriev I.V."/>
            <person name="Minto R.E."/>
            <person name="Hibbett D.S."/>
        </authorList>
    </citation>
    <scope>NUCLEOTIDE SEQUENCE [LARGE SCALE GENOMIC DNA]</scope>
    <source>
        <strain evidence="2 3">ATCC 64428</strain>
    </source>
</reference>
<feature type="compositionally biased region" description="Basic and acidic residues" evidence="1">
    <location>
        <begin position="234"/>
        <end position="284"/>
    </location>
</feature>
<feature type="region of interest" description="Disordered" evidence="1">
    <location>
        <begin position="836"/>
        <end position="878"/>
    </location>
</feature>
<feature type="region of interest" description="Disordered" evidence="1">
    <location>
        <begin position="122"/>
        <end position="166"/>
    </location>
</feature>
<feature type="compositionally biased region" description="Basic and acidic residues" evidence="1">
    <location>
        <begin position="135"/>
        <end position="150"/>
    </location>
</feature>
<evidence type="ECO:0008006" key="4">
    <source>
        <dbReference type="Google" id="ProtNLM"/>
    </source>
</evidence>
<feature type="compositionally biased region" description="Basic residues" evidence="1">
    <location>
        <begin position="429"/>
        <end position="439"/>
    </location>
</feature>
<organism evidence="2 3">
    <name type="scientific">Fistulina hepatica ATCC 64428</name>
    <dbReference type="NCBI Taxonomy" id="1128425"/>
    <lineage>
        <taxon>Eukaryota</taxon>
        <taxon>Fungi</taxon>
        <taxon>Dikarya</taxon>
        <taxon>Basidiomycota</taxon>
        <taxon>Agaricomycotina</taxon>
        <taxon>Agaricomycetes</taxon>
        <taxon>Agaricomycetidae</taxon>
        <taxon>Agaricales</taxon>
        <taxon>Fistulinaceae</taxon>
        <taxon>Fistulina</taxon>
    </lineage>
</organism>
<feature type="region of interest" description="Disordered" evidence="1">
    <location>
        <begin position="604"/>
        <end position="625"/>
    </location>
</feature>
<evidence type="ECO:0000256" key="1">
    <source>
        <dbReference type="SAM" id="MobiDB-lite"/>
    </source>
</evidence>
<feature type="compositionally biased region" description="Polar residues" evidence="1">
    <location>
        <begin position="386"/>
        <end position="405"/>
    </location>
</feature>
<feature type="compositionally biased region" description="Basic and acidic residues" evidence="1">
    <location>
        <begin position="741"/>
        <end position="791"/>
    </location>
</feature>
<feature type="compositionally biased region" description="Basic residues" evidence="1">
    <location>
        <begin position="808"/>
        <end position="821"/>
    </location>
</feature>
<feature type="region of interest" description="Disordered" evidence="1">
    <location>
        <begin position="692"/>
        <end position="821"/>
    </location>
</feature>
<sequence length="1215" mass="135917">MEKRNAPVVADGKTAENGEENIPEANRVREWRHRLQKVFLSSNAPIRAQDMPQMHDIFTTIEQYDKMTVRSLQLSKIGKVMRHIIALADDKIPRENEFRFRERANRLVDAWQIIVNKSNEEARAKQVETPTDAMEADKAPETNGSDEHKRNSLTSPVAVDAAKDEPTDIVKTDVEAPTEFDPGAAGTEHHLLLSARAYKAPSYISALMSSDTVGFAGNTQRNVWPASRHVRDVVAGHREPSRRYDDREHRYRNREQGDNKYHKNERSSHNPDELRYRVVRERPARLPGFNSPPLERRVWPSSSGQMKGSDLDRQRTEDSIRRQADGAPDRHSSRRRSSAHEKRSSHHSTAHRADVPVQAPQPVPPLPPAPLATPMTDLSSPAPATLSGQQRRASRHASTPSTSNMPLIPSLSEGSLRSGRAYASVSSGSRKHPRKAAEHRHHDPTSSAARRDSPVPSTSSASMTHRTSTAYHTALSMAPPIDGADANTLRVPSPVAIVQRHGDSVATHRINSDQRPSGATAERRRSQRASDGENERRLKDEGTSKNEKRRSSRNVERQTPGEAKRAAEGRHHPTQTSKSQVRRYFFWQLGILFDLHCKSRNETATTTPFAPPASTDTAVTMEPSTKGRPAVVPVHVVESHSVPSHGAGNVYGQAYAAPGLRMQPDYSASDTSSGPFVINVVPPSTLGNFSVDVPSNAAAPSHARQNEHEGSVSVRSAHIDQITTGRARSHVSRRASSTRSRQTDRPPSHDYSHSHSHEHQVSREPSYSRDIHDARERKVSLDRTPSHERPPRAQRQPSRTVPSELKRKATPQKKRPTVLRKFARPARHTDISMAGRARGVESKSRPAVVGGTRTSYSGSRHSDGVHRRSHPSTRYAHLGPDHEEYEPLFEPGELGPPVQREVVPPPLSADTKAESVLKWTQEVAHVLVPQPAVRTLTLPKRNFLSTPAIAEDATIPYVIETTRRRLRRDVTVVMRPVRTQNSGEKKELSGDLGDDVRGEAIRRVVATDGTTADRTASDPVTAATPTAVESHWNVSTSVSSTRHDAGVKHISGMTKWSAIHWRLKMFDVAGEMVPWRSLKMKKEGNFWKKSRRWRWHDKMYEVEYHRKKGWVMFDVETTAVVADFAPRRSRAARLFAKSDYTPDSSARSRFGPADPAVYRACVQDLYSRDAAFYLCVMLYSEMRRRRSRRTQMSASGIYTIPSFLRKHGVLTDDCK</sequence>
<feature type="compositionally biased region" description="Basic residues" evidence="1">
    <location>
        <begin position="332"/>
        <end position="350"/>
    </location>
</feature>
<feature type="region of interest" description="Disordered" evidence="1">
    <location>
        <begin position="501"/>
        <end position="579"/>
    </location>
</feature>
<feature type="compositionally biased region" description="Basic and acidic residues" evidence="1">
    <location>
        <begin position="521"/>
        <end position="546"/>
    </location>
</feature>
<evidence type="ECO:0000313" key="2">
    <source>
        <dbReference type="EMBL" id="KIY47567.1"/>
    </source>
</evidence>
<feature type="region of interest" description="Disordered" evidence="1">
    <location>
        <begin position="234"/>
        <end position="467"/>
    </location>
</feature>
<name>A0A0D7A980_9AGAR</name>
<feature type="compositionally biased region" description="Pro residues" evidence="1">
    <location>
        <begin position="359"/>
        <end position="371"/>
    </location>
</feature>
<feature type="compositionally biased region" description="Basic and acidic residues" evidence="1">
    <location>
        <begin position="562"/>
        <end position="571"/>
    </location>
</feature>
<evidence type="ECO:0000313" key="3">
    <source>
        <dbReference type="Proteomes" id="UP000054144"/>
    </source>
</evidence>
<dbReference type="EMBL" id="KN881931">
    <property type="protein sequence ID" value="KIY47567.1"/>
    <property type="molecule type" value="Genomic_DNA"/>
</dbReference>
<feature type="compositionally biased region" description="Basic and acidic residues" evidence="1">
    <location>
        <begin position="309"/>
        <end position="331"/>
    </location>
</feature>
<accession>A0A0D7A980</accession>
<gene>
    <name evidence="2" type="ORF">FISHEDRAFT_59546</name>
</gene>
<feature type="compositionally biased region" description="Basic and acidic residues" evidence="1">
    <location>
        <begin position="440"/>
        <end position="453"/>
    </location>
</feature>
<feature type="compositionally biased region" description="Polar residues" evidence="1">
    <location>
        <begin position="455"/>
        <end position="467"/>
    </location>
</feature>
<feature type="compositionally biased region" description="Low complexity" evidence="1">
    <location>
        <begin position="604"/>
        <end position="618"/>
    </location>
</feature>
<dbReference type="AlphaFoldDB" id="A0A0D7A980"/>
<proteinExistence type="predicted"/>
<dbReference type="Proteomes" id="UP000054144">
    <property type="component" value="Unassembled WGS sequence"/>
</dbReference>
<protein>
    <recommendedName>
        <fullName evidence="4">TFIIS N-terminal domain-containing protein</fullName>
    </recommendedName>
</protein>
<dbReference type="OrthoDB" id="62853at2759"/>
<keyword evidence="3" id="KW-1185">Reference proteome</keyword>